<dbReference type="SUPFAM" id="SSF53756">
    <property type="entry name" value="UDP-Glycosyltransferase/glycogen phosphorylase"/>
    <property type="match status" value="1"/>
</dbReference>
<dbReference type="PANTHER" id="PTHR12526">
    <property type="entry name" value="GLYCOSYLTRANSFERASE"/>
    <property type="match status" value="1"/>
</dbReference>
<evidence type="ECO:0000256" key="3">
    <source>
        <dbReference type="ARBA" id="ARBA00022679"/>
    </source>
</evidence>
<dbReference type="RefSeq" id="WP_223405338.1">
    <property type="nucleotide sequence ID" value="NZ_JAGSHT010000010.1"/>
</dbReference>
<dbReference type="PANTHER" id="PTHR12526:SF640">
    <property type="entry name" value="COLANIC ACID BIOSYNTHESIS GLYCOSYLTRANSFERASE WCAL-RELATED"/>
    <property type="match status" value="1"/>
</dbReference>
<dbReference type="EMBL" id="JAGSHT010000010">
    <property type="protein sequence ID" value="MBZ2196456.1"/>
    <property type="molecule type" value="Genomic_DNA"/>
</dbReference>
<evidence type="ECO:0000256" key="2">
    <source>
        <dbReference type="ARBA" id="ARBA00022676"/>
    </source>
</evidence>
<dbReference type="EC" id="2.4.-.-" evidence="5"/>
<evidence type="ECO:0000256" key="1">
    <source>
        <dbReference type="ARBA" id="ARBA00009481"/>
    </source>
</evidence>
<sequence>MRIVAVTTWFPTERATSSGAFVEKDVAAIAARPGIDSVDVLHLVPPHQDDGSRAFTHNGIRVRRVPMSTRSPLDILTVARSLGVLLAGADVVHTMAFSSLLPFRMHRPDVPWVHTEHWSGLTTPATLPLAGRAALPLLKPLLRMPDVVTGVCEYLAAPIRAVRGDAATAVVPCIVPPREHLTPRPMRPRAPMRLVAVGGLVERKDPLLAVDTIAELARRGVTAELTWVGGGELHDQVVRRARKRKVGHLIRLAGTADSAGVSAALDAADLFFLPTRADNFCVSAAEALVHGRPVVVGATGGQGEYIRPEVGTLVDVQDAEAYADAIVETERRTRHLNASDVAGTIGDAFSAARVGAGYVAAYAAAAAGHRG</sequence>
<keyword evidence="3 5" id="KW-0808">Transferase</keyword>
<evidence type="ECO:0000313" key="5">
    <source>
        <dbReference type="EMBL" id="MBZ2196456.1"/>
    </source>
</evidence>
<evidence type="ECO:0000313" key="6">
    <source>
        <dbReference type="Proteomes" id="UP000826651"/>
    </source>
</evidence>
<dbReference type="InterPro" id="IPR028098">
    <property type="entry name" value="Glyco_trans_4-like_N"/>
</dbReference>
<evidence type="ECO:0000259" key="4">
    <source>
        <dbReference type="Pfam" id="PF13579"/>
    </source>
</evidence>
<accession>A0ABS7S7Y1</accession>
<proteinExistence type="inferred from homology"/>
<protein>
    <submittedName>
        <fullName evidence="5">Glycosyltransferase</fullName>
        <ecNumber evidence="5">2.4.-.-</ecNumber>
    </submittedName>
</protein>
<comment type="similarity">
    <text evidence="1">Belongs to the glycosyltransferase group 1 family. Glycosyltransferase 4 subfamily.</text>
</comment>
<dbReference type="Pfam" id="PF13579">
    <property type="entry name" value="Glyco_trans_4_4"/>
    <property type="match status" value="1"/>
</dbReference>
<comment type="caution">
    <text evidence="5">The sequence shown here is derived from an EMBL/GenBank/DDBJ whole genome shotgun (WGS) entry which is preliminary data.</text>
</comment>
<keyword evidence="2 5" id="KW-0328">Glycosyltransferase</keyword>
<dbReference type="GO" id="GO:0016757">
    <property type="term" value="F:glycosyltransferase activity"/>
    <property type="evidence" value="ECO:0007669"/>
    <property type="project" value="UniProtKB-KW"/>
</dbReference>
<dbReference type="Gene3D" id="3.40.50.2000">
    <property type="entry name" value="Glycogen Phosphorylase B"/>
    <property type="match status" value="2"/>
</dbReference>
<dbReference type="Pfam" id="PF13692">
    <property type="entry name" value="Glyco_trans_1_4"/>
    <property type="match status" value="1"/>
</dbReference>
<keyword evidence="6" id="KW-1185">Reference proteome</keyword>
<gene>
    <name evidence="5" type="ORF">KCQ71_09855</name>
</gene>
<organism evidence="5 6">
    <name type="scientific">Occultella gossypii</name>
    <dbReference type="NCBI Taxonomy" id="2800820"/>
    <lineage>
        <taxon>Bacteria</taxon>
        <taxon>Bacillati</taxon>
        <taxon>Actinomycetota</taxon>
        <taxon>Actinomycetes</taxon>
        <taxon>Micrococcales</taxon>
        <taxon>Ruaniaceae</taxon>
        <taxon>Occultella</taxon>
    </lineage>
</organism>
<feature type="domain" description="Glycosyltransferase subfamily 4-like N-terminal" evidence="4">
    <location>
        <begin position="38"/>
        <end position="172"/>
    </location>
</feature>
<dbReference type="Proteomes" id="UP000826651">
    <property type="component" value="Unassembled WGS sequence"/>
</dbReference>
<reference evidence="5 6" key="1">
    <citation type="submission" date="2021-04" db="EMBL/GenBank/DDBJ databases">
        <title>Ruania sp. nov., isolated from sandy soil of mangrove forest.</title>
        <authorList>
            <person name="Ge X."/>
            <person name="Huang R."/>
            <person name="Liu W."/>
        </authorList>
    </citation>
    <scope>NUCLEOTIDE SEQUENCE [LARGE SCALE GENOMIC DNA]</scope>
    <source>
        <strain evidence="5 6">N2-46</strain>
    </source>
</reference>
<name>A0ABS7S7Y1_9MICO</name>